<name>A0A0K9PGY7_ZOSMR</name>
<keyword evidence="4" id="KW-0539">Nucleus</keyword>
<evidence type="ECO:0000256" key="2">
    <source>
        <dbReference type="ARBA" id="ARBA00023125"/>
    </source>
</evidence>
<dbReference type="EMBL" id="LFYR01000903">
    <property type="protein sequence ID" value="KMZ67497.1"/>
    <property type="molecule type" value="Genomic_DNA"/>
</dbReference>
<dbReference type="PROSITE" id="PS51005">
    <property type="entry name" value="NAC"/>
    <property type="match status" value="1"/>
</dbReference>
<dbReference type="InterPro" id="IPR003441">
    <property type="entry name" value="NAC-dom"/>
</dbReference>
<comment type="caution">
    <text evidence="6">The sequence shown here is derived from an EMBL/GenBank/DDBJ whole genome shotgun (WGS) entry which is preliminary data.</text>
</comment>
<protein>
    <submittedName>
        <fullName evidence="6">NAC domain-containing protein 7</fullName>
    </submittedName>
</protein>
<evidence type="ECO:0000313" key="6">
    <source>
        <dbReference type="EMBL" id="KMZ67497.1"/>
    </source>
</evidence>
<dbReference type="GO" id="GO:0006355">
    <property type="term" value="P:regulation of DNA-templated transcription"/>
    <property type="evidence" value="ECO:0007669"/>
    <property type="project" value="InterPro"/>
</dbReference>
<dbReference type="Proteomes" id="UP000036987">
    <property type="component" value="Unassembled WGS sequence"/>
</dbReference>
<dbReference type="PANTHER" id="PTHR31744:SF230">
    <property type="entry name" value="NAC DOMAIN-CONTAINING PROTEIN"/>
    <property type="match status" value="1"/>
</dbReference>
<evidence type="ECO:0000256" key="3">
    <source>
        <dbReference type="ARBA" id="ARBA00023163"/>
    </source>
</evidence>
<evidence type="ECO:0000313" key="7">
    <source>
        <dbReference type="Proteomes" id="UP000036987"/>
    </source>
</evidence>
<keyword evidence="7" id="KW-1185">Reference proteome</keyword>
<evidence type="ECO:0000256" key="4">
    <source>
        <dbReference type="ARBA" id="ARBA00023242"/>
    </source>
</evidence>
<keyword evidence="2" id="KW-0238">DNA-binding</keyword>
<dbReference type="InterPro" id="IPR036093">
    <property type="entry name" value="NAC_dom_sf"/>
</dbReference>
<dbReference type="PANTHER" id="PTHR31744">
    <property type="entry name" value="PROTEIN CUP-SHAPED COTYLEDON 2-RELATED"/>
    <property type="match status" value="1"/>
</dbReference>
<dbReference type="Pfam" id="PF02365">
    <property type="entry name" value="NAM"/>
    <property type="match status" value="1"/>
</dbReference>
<proteinExistence type="predicted"/>
<organism evidence="6 7">
    <name type="scientific">Zostera marina</name>
    <name type="common">Eelgrass</name>
    <dbReference type="NCBI Taxonomy" id="29655"/>
    <lineage>
        <taxon>Eukaryota</taxon>
        <taxon>Viridiplantae</taxon>
        <taxon>Streptophyta</taxon>
        <taxon>Embryophyta</taxon>
        <taxon>Tracheophyta</taxon>
        <taxon>Spermatophyta</taxon>
        <taxon>Magnoliopsida</taxon>
        <taxon>Liliopsida</taxon>
        <taxon>Zosteraceae</taxon>
        <taxon>Zostera</taxon>
    </lineage>
</organism>
<evidence type="ECO:0000259" key="5">
    <source>
        <dbReference type="PROSITE" id="PS51005"/>
    </source>
</evidence>
<feature type="domain" description="NAC" evidence="5">
    <location>
        <begin position="7"/>
        <end position="157"/>
    </location>
</feature>
<dbReference type="OrthoDB" id="1919458at2759"/>
<keyword evidence="1" id="KW-0805">Transcription regulation</keyword>
<dbReference type="SUPFAM" id="SSF101941">
    <property type="entry name" value="NAC domain"/>
    <property type="match status" value="1"/>
</dbReference>
<dbReference type="STRING" id="29655.A0A0K9PGY7"/>
<sequence length="355" mass="41275">MNAFSHVPPGFRFHPTDEELVDYYLRKKLAARKIDLDVIKEIDLYKIEPWDLQEEKCRIGTEEEKEWYFFSHKDKKYPTGTRTNRATTAGFWKATGRDKPIYSKRNLVGMRKTLVYYKGRAPNGQKSDWIIHEYRVQTDINGNPQEEGWVVCRIFRKRMAMVQRNYQEPTCWNIEERISLNSNIIPDLESSESNKHNLHRPNYNMNNSCNFKKETDQLRVQPLNFQDQLGSYVNIQENNTPLVHLQNPSYPLVAQEEAILLQPDNLYHLLQQQHPSMVNSSLSSSSSSRNIDDNVTDWRLLDRFVASQLSQDDDQILDGRGNLSNSINAVDDELGRALSDLASTSASTCQIDLWK</sequence>
<dbReference type="AlphaFoldDB" id="A0A0K9PGY7"/>
<dbReference type="Gene3D" id="2.170.150.80">
    <property type="entry name" value="NAC domain"/>
    <property type="match status" value="1"/>
</dbReference>
<reference evidence="7" key="1">
    <citation type="journal article" date="2016" name="Nature">
        <title>The genome of the seagrass Zostera marina reveals angiosperm adaptation to the sea.</title>
        <authorList>
            <person name="Olsen J.L."/>
            <person name="Rouze P."/>
            <person name="Verhelst B."/>
            <person name="Lin Y.-C."/>
            <person name="Bayer T."/>
            <person name="Collen J."/>
            <person name="Dattolo E."/>
            <person name="De Paoli E."/>
            <person name="Dittami S."/>
            <person name="Maumus F."/>
            <person name="Michel G."/>
            <person name="Kersting A."/>
            <person name="Lauritano C."/>
            <person name="Lohaus R."/>
            <person name="Toepel M."/>
            <person name="Tonon T."/>
            <person name="Vanneste K."/>
            <person name="Amirebrahimi M."/>
            <person name="Brakel J."/>
            <person name="Bostroem C."/>
            <person name="Chovatia M."/>
            <person name="Grimwood J."/>
            <person name="Jenkins J.W."/>
            <person name="Jueterbock A."/>
            <person name="Mraz A."/>
            <person name="Stam W.T."/>
            <person name="Tice H."/>
            <person name="Bornberg-Bauer E."/>
            <person name="Green P.J."/>
            <person name="Pearson G.A."/>
            <person name="Procaccini G."/>
            <person name="Duarte C.M."/>
            <person name="Schmutz J."/>
            <person name="Reusch T.B.H."/>
            <person name="Van de Peer Y."/>
        </authorList>
    </citation>
    <scope>NUCLEOTIDE SEQUENCE [LARGE SCALE GENOMIC DNA]</scope>
    <source>
        <strain evidence="7">cv. Finnish</strain>
    </source>
</reference>
<dbReference type="FunFam" id="2.170.150.80:FF:000003">
    <property type="entry name" value="NAC domain-containing protein"/>
    <property type="match status" value="1"/>
</dbReference>
<accession>A0A0K9PGY7</accession>
<keyword evidence="3" id="KW-0804">Transcription</keyword>
<gene>
    <name evidence="6" type="ORF">ZOSMA_265G00020</name>
</gene>
<dbReference type="GO" id="GO:0003677">
    <property type="term" value="F:DNA binding"/>
    <property type="evidence" value="ECO:0007669"/>
    <property type="project" value="UniProtKB-KW"/>
</dbReference>
<evidence type="ECO:0000256" key="1">
    <source>
        <dbReference type="ARBA" id="ARBA00023015"/>
    </source>
</evidence>